<dbReference type="GO" id="GO:0035539">
    <property type="term" value="F:8-oxo-7,8-dihydrodeoxyguanosine triphosphate pyrophosphatase activity"/>
    <property type="evidence" value="ECO:0007669"/>
    <property type="project" value="UniProtKB-EC"/>
</dbReference>
<keyword evidence="16" id="KW-1185">Reference proteome</keyword>
<feature type="binding site" evidence="12">
    <location>
        <begin position="33"/>
        <end position="36"/>
    </location>
    <ligand>
        <name>8-oxo-dGTP</name>
        <dbReference type="ChEBI" id="CHEBI:77896"/>
    </ligand>
</feature>
<evidence type="ECO:0000256" key="9">
    <source>
        <dbReference type="ARBA" id="ARBA00023204"/>
    </source>
</evidence>
<dbReference type="STRING" id="1121428.DESHY_60303"/>
<dbReference type="OrthoDB" id="9810648at2"/>
<dbReference type="CDD" id="cd03425">
    <property type="entry name" value="NUDIX_MutT_NudA_like"/>
    <property type="match status" value="1"/>
</dbReference>
<evidence type="ECO:0000256" key="8">
    <source>
        <dbReference type="ARBA" id="ARBA00022842"/>
    </source>
</evidence>
<feature type="binding site" evidence="13">
    <location>
        <position position="56"/>
    </location>
    <ligand>
        <name>Mg(2+)</name>
        <dbReference type="ChEBI" id="CHEBI:18420"/>
    </ligand>
</feature>
<evidence type="ECO:0000256" key="5">
    <source>
        <dbReference type="ARBA" id="ARBA00022723"/>
    </source>
</evidence>
<evidence type="ECO:0000256" key="2">
    <source>
        <dbReference type="ARBA" id="ARBA00005582"/>
    </source>
</evidence>
<dbReference type="AlphaFoldDB" id="K8EKQ8"/>
<dbReference type="PANTHER" id="PTHR47707">
    <property type="entry name" value="8-OXO-DGTP DIPHOSPHATASE"/>
    <property type="match status" value="1"/>
</dbReference>
<gene>
    <name evidence="15" type="ORF">DESHY_60303</name>
</gene>
<keyword evidence="5 13" id="KW-0479">Metal-binding</keyword>
<accession>K8EKQ8</accession>
<dbReference type="RefSeq" id="WP_008412966.1">
    <property type="nucleotide sequence ID" value="NZ_CAOS01000013.1"/>
</dbReference>
<dbReference type="GO" id="GO:0044716">
    <property type="term" value="F:8-oxo-GDP phosphatase activity"/>
    <property type="evidence" value="ECO:0007669"/>
    <property type="project" value="TreeGrafter"/>
</dbReference>
<feature type="domain" description="Nudix hydrolase" evidence="14">
    <location>
        <begin position="2"/>
        <end position="127"/>
    </location>
</feature>
<dbReference type="SUPFAM" id="SSF55811">
    <property type="entry name" value="Nudix"/>
    <property type="match status" value="1"/>
</dbReference>
<dbReference type="InterPro" id="IPR000086">
    <property type="entry name" value="NUDIX_hydrolase_dom"/>
</dbReference>
<dbReference type="eggNOG" id="COG1051">
    <property type="taxonomic scope" value="Bacteria"/>
</dbReference>
<comment type="similarity">
    <text evidence="2">Belongs to the Nudix hydrolase family.</text>
</comment>
<protein>
    <recommendedName>
        <fullName evidence="11">8-oxo-dGTP diphosphatase</fullName>
        <ecNumber evidence="11">3.6.1.55</ecNumber>
    </recommendedName>
</protein>
<evidence type="ECO:0000256" key="10">
    <source>
        <dbReference type="ARBA" id="ARBA00035861"/>
    </source>
</evidence>
<dbReference type="Gene3D" id="3.90.79.10">
    <property type="entry name" value="Nucleoside Triphosphate Pyrophosphohydrolase"/>
    <property type="match status" value="1"/>
</dbReference>
<dbReference type="GO" id="GO:0006260">
    <property type="term" value="P:DNA replication"/>
    <property type="evidence" value="ECO:0007669"/>
    <property type="project" value="UniProtKB-KW"/>
</dbReference>
<keyword evidence="7 15" id="KW-0378">Hydrolase</keyword>
<dbReference type="InterPro" id="IPR003561">
    <property type="entry name" value="Mutator_MutT"/>
</dbReference>
<dbReference type="Pfam" id="PF14815">
    <property type="entry name" value="NUDIX_4"/>
    <property type="match status" value="1"/>
</dbReference>
<evidence type="ECO:0000256" key="4">
    <source>
        <dbReference type="ARBA" id="ARBA00022705"/>
    </source>
</evidence>
<keyword evidence="9" id="KW-0234">DNA repair</keyword>
<dbReference type="EMBL" id="CAOS01000013">
    <property type="protein sequence ID" value="CCO09131.1"/>
    <property type="molecule type" value="Genomic_DNA"/>
</dbReference>
<evidence type="ECO:0000313" key="16">
    <source>
        <dbReference type="Proteomes" id="UP000009315"/>
    </source>
</evidence>
<comment type="caution">
    <text evidence="15">The sequence shown here is derived from an EMBL/GenBank/DDBJ whole genome shotgun (WGS) entry which is preliminary data.</text>
</comment>
<dbReference type="GO" id="GO:0044715">
    <property type="term" value="F:8-oxo-dGDP phosphatase activity"/>
    <property type="evidence" value="ECO:0007669"/>
    <property type="project" value="TreeGrafter"/>
</dbReference>
<feature type="binding site" evidence="12">
    <location>
        <position position="22"/>
    </location>
    <ligand>
        <name>8-oxo-dGTP</name>
        <dbReference type="ChEBI" id="CHEBI:77896"/>
    </ligand>
</feature>
<evidence type="ECO:0000256" key="3">
    <source>
        <dbReference type="ARBA" id="ARBA00022457"/>
    </source>
</evidence>
<evidence type="ECO:0000256" key="11">
    <source>
        <dbReference type="ARBA" id="ARBA00038905"/>
    </source>
</evidence>
<sequence length="136" mass="15547">MHTIIVTAAIIVNQDKILIAQRPAQAEHGLKWEFPGGKLHVGEDPKAGLQREIQEELAMEVAVEDIFEVVSHCYGDRHVLLLCYTCRYLGQQPVARECRDFRWVRPDEMDGYDFTAADLPVVKKLQKLLDKKEACQ</sequence>
<dbReference type="NCBIfam" id="TIGR00586">
    <property type="entry name" value="mutt"/>
    <property type="match status" value="1"/>
</dbReference>
<dbReference type="EC" id="3.6.1.55" evidence="11"/>
<evidence type="ECO:0000313" key="15">
    <source>
        <dbReference type="EMBL" id="CCO09131.1"/>
    </source>
</evidence>
<proteinExistence type="inferred from homology"/>
<evidence type="ECO:0000259" key="14">
    <source>
        <dbReference type="PROSITE" id="PS51462"/>
    </source>
</evidence>
<dbReference type="Proteomes" id="UP000009315">
    <property type="component" value="Unassembled WGS sequence"/>
</dbReference>
<evidence type="ECO:0000256" key="7">
    <source>
        <dbReference type="ARBA" id="ARBA00022801"/>
    </source>
</evidence>
<feature type="binding site" evidence="13">
    <location>
        <position position="36"/>
    </location>
    <ligand>
        <name>Mg(2+)</name>
        <dbReference type="ChEBI" id="CHEBI:18420"/>
    </ligand>
</feature>
<name>K8EKQ8_9FIRM</name>
<dbReference type="InterPro" id="IPR015797">
    <property type="entry name" value="NUDIX_hydrolase-like_dom_sf"/>
</dbReference>
<keyword evidence="8 13" id="KW-0460">Magnesium</keyword>
<comment type="cofactor">
    <cofactor evidence="1 13">
        <name>Mg(2+)</name>
        <dbReference type="ChEBI" id="CHEBI:18420"/>
    </cofactor>
</comment>
<comment type="catalytic activity">
    <reaction evidence="10">
        <text>8-oxo-dGTP + H2O = 8-oxo-dGMP + diphosphate + H(+)</text>
        <dbReference type="Rhea" id="RHEA:31575"/>
        <dbReference type="ChEBI" id="CHEBI:15377"/>
        <dbReference type="ChEBI" id="CHEBI:15378"/>
        <dbReference type="ChEBI" id="CHEBI:33019"/>
        <dbReference type="ChEBI" id="CHEBI:63224"/>
        <dbReference type="ChEBI" id="CHEBI:77896"/>
        <dbReference type="EC" id="3.6.1.55"/>
    </reaction>
</comment>
<dbReference type="InterPro" id="IPR047127">
    <property type="entry name" value="MutT-like"/>
</dbReference>
<reference evidence="15 16" key="1">
    <citation type="journal article" date="2013" name="Genome Announc.">
        <title>Genome Sequence of the Sulfate-Reducing Bacterium Desulfotomaculum hydrothermale Lam5(T).</title>
        <authorList>
            <person name="Amin O."/>
            <person name="Fardeau M.L."/>
            <person name="Valette O."/>
            <person name="Hirschler-Rea A."/>
            <person name="Barbe V."/>
            <person name="Medigue C."/>
            <person name="Vacherie B."/>
            <person name="Ollivier B."/>
            <person name="Bertin P.N."/>
            <person name="Dolla A."/>
        </authorList>
    </citation>
    <scope>NUCLEOTIDE SEQUENCE [LARGE SCALE GENOMIC DNA]</scope>
    <source>
        <strain evidence="16">Lam5 / DSM 18033</strain>
    </source>
</reference>
<evidence type="ECO:0000256" key="1">
    <source>
        <dbReference type="ARBA" id="ARBA00001946"/>
    </source>
</evidence>
<organism evidence="15 16">
    <name type="scientific">Desulforamulus hydrothermalis Lam5 = DSM 18033</name>
    <dbReference type="NCBI Taxonomy" id="1121428"/>
    <lineage>
        <taxon>Bacteria</taxon>
        <taxon>Bacillati</taxon>
        <taxon>Bacillota</taxon>
        <taxon>Clostridia</taxon>
        <taxon>Eubacteriales</taxon>
        <taxon>Peptococcaceae</taxon>
        <taxon>Desulforamulus</taxon>
    </lineage>
</organism>
<dbReference type="GO" id="GO:0008413">
    <property type="term" value="F:8-oxo-7,8-dihydroguanosine triphosphate pyrophosphatase activity"/>
    <property type="evidence" value="ECO:0007669"/>
    <property type="project" value="InterPro"/>
</dbReference>
<evidence type="ECO:0000256" key="12">
    <source>
        <dbReference type="PIRSR" id="PIRSR603561-1"/>
    </source>
</evidence>
<keyword evidence="6" id="KW-0227">DNA damage</keyword>
<keyword evidence="4" id="KW-0235">DNA replication</keyword>
<keyword evidence="3" id="KW-0515">Mutator protein</keyword>
<dbReference type="PANTHER" id="PTHR47707:SF1">
    <property type="entry name" value="NUDIX HYDROLASE FAMILY PROTEIN"/>
    <property type="match status" value="1"/>
</dbReference>
<dbReference type="PROSITE" id="PS51462">
    <property type="entry name" value="NUDIX"/>
    <property type="match status" value="1"/>
</dbReference>
<dbReference type="GO" id="GO:0046872">
    <property type="term" value="F:metal ion binding"/>
    <property type="evidence" value="ECO:0007669"/>
    <property type="project" value="UniProtKB-KW"/>
</dbReference>
<evidence type="ECO:0000256" key="13">
    <source>
        <dbReference type="PIRSR" id="PIRSR603561-2"/>
    </source>
</evidence>
<evidence type="ECO:0000256" key="6">
    <source>
        <dbReference type="ARBA" id="ARBA00022763"/>
    </source>
</evidence>
<dbReference type="InterPro" id="IPR029119">
    <property type="entry name" value="MutY_C"/>
</dbReference>
<dbReference type="GO" id="GO:0006281">
    <property type="term" value="P:DNA repair"/>
    <property type="evidence" value="ECO:0007669"/>
    <property type="project" value="UniProtKB-KW"/>
</dbReference>